<reference evidence="2" key="1">
    <citation type="submission" date="2022-08" db="EMBL/GenBank/DDBJ databases">
        <title>Novel sulfate-reducing endosymbionts in the free-living metamonad Anaeramoeba.</title>
        <authorList>
            <person name="Jerlstrom-Hultqvist J."/>
            <person name="Cepicka I."/>
            <person name="Gallot-Lavallee L."/>
            <person name="Salas-Leiva D."/>
            <person name="Curtis B.A."/>
            <person name="Zahonova K."/>
            <person name="Pipaliya S."/>
            <person name="Dacks J."/>
            <person name="Roger A.J."/>
        </authorList>
    </citation>
    <scope>NUCLEOTIDE SEQUENCE</scope>
    <source>
        <strain evidence="2">Schooner1</strain>
    </source>
</reference>
<proteinExistence type="predicted"/>
<sequence>MSLEYVHFKTDGTFPIFQPLSLLTKLQTLRSPLVTLDIKPKLQKKLHSLILYELQNKSMTFSVSLFETGKDKTNYWIPCIFLLHGEGFSLKDFNEVLILSARFKETQKLLININDEHLFILSLDNIRYFILRSPDSLSRDRICNIFLILNNRSQANSNNQTKTKSTTKANEQGKKKEKQQKEEKEQEKEKKLENKSKGIRLLKYFPLIAPSISTKLAVDRLVLLPKYSVHNYEIQKPFHNKKSKKQQKHPSSDYFLKNKLFNQVEQSSSIKPKISTIYSAFTQPVTHQAILLNSILVHDSQIKIELFFDHFQINVPFSGSQITLYRKYNPFSKGLLINYFSPLKNNFDNQRSVLQFVLDENTFLYLEFFSEKQLLNFLQDFEIRKKVYLKNDYQDKQRLKKGQHSGFGELEKFKIIKKKVDKKKNKSESSKDQQKPKSREFTNIFNGKIMVHRSHNLPKFKGGVYESKLILNNNTFIIATEEIGSLKFFIAADQHLQILKGKTSIKVWINKAQFLYLLFDSIKLARNFYHKFKQIQQKIKHDFHLSYNKITNNNNKHKFIKYKHYATLSANKMSSKIKVQIQFSFDRIKVKAVFNNKQNFKQIIKLKNIIHISKLNSKLKCLIELRKHKKYEFTFLNRGERNYFYRLAGKRVHNVYYDVSFYNKCGKFEARGALSLQNNNYLIIEIGNKLPIHADQLSTQFANHKSYSHLLKLEIHKYKQSLILRFNREIEFKKFLDKFNGPITAMPQLLLDTTFDFKINLQFPQMFNVLLLARHFEVLRSATMIIQENSILMKLNEQTVYICKFVENFRISIDINCLNIVHFKTKQYYKILLFDSFQNLLKFLNLIYLKTLPETKPLNMNFQISGFKQSKLSEKIFLINNNITKKNRKSTLNYNKLLNQEVPTLSFDCFILFDSELQLPTNKSQLINFNFKKKNFLNQYLLLIHSSNEILISLLVDVNSTAFYLHPTNPLVFKFQIDNREIVFQLFNHSKKLRLLSLFSSLKNPPWYDSKINKIQLKSPVIEFFKVSKKKMLNNHLENKKKKISNKMLLHQDFSDSSSDLSSDVYSDFDSSSSQPESESGSGSESDSSE</sequence>
<keyword evidence="3" id="KW-1185">Reference proteome</keyword>
<evidence type="ECO:0000256" key="1">
    <source>
        <dbReference type="SAM" id="MobiDB-lite"/>
    </source>
</evidence>
<evidence type="ECO:0000313" key="3">
    <source>
        <dbReference type="Proteomes" id="UP001150062"/>
    </source>
</evidence>
<gene>
    <name evidence="2" type="ORF">M0813_11886</name>
</gene>
<feature type="region of interest" description="Disordered" evidence="1">
    <location>
        <begin position="156"/>
        <end position="192"/>
    </location>
</feature>
<feature type="region of interest" description="Disordered" evidence="1">
    <location>
        <begin position="1055"/>
        <end position="1090"/>
    </location>
</feature>
<name>A0ABQ8ZD63_9EUKA</name>
<evidence type="ECO:0000313" key="2">
    <source>
        <dbReference type="EMBL" id="KAJ6254839.1"/>
    </source>
</evidence>
<dbReference type="EMBL" id="JAOAOG010000016">
    <property type="protein sequence ID" value="KAJ6254839.1"/>
    <property type="molecule type" value="Genomic_DNA"/>
</dbReference>
<organism evidence="2 3">
    <name type="scientific">Anaeramoeba flamelloides</name>
    <dbReference type="NCBI Taxonomy" id="1746091"/>
    <lineage>
        <taxon>Eukaryota</taxon>
        <taxon>Metamonada</taxon>
        <taxon>Anaeramoebidae</taxon>
        <taxon>Anaeramoeba</taxon>
    </lineage>
</organism>
<dbReference type="Proteomes" id="UP001150062">
    <property type="component" value="Unassembled WGS sequence"/>
</dbReference>
<accession>A0ABQ8ZD63</accession>
<feature type="compositionally biased region" description="Low complexity" evidence="1">
    <location>
        <begin position="156"/>
        <end position="170"/>
    </location>
</feature>
<feature type="compositionally biased region" description="Basic and acidic residues" evidence="1">
    <location>
        <begin position="171"/>
        <end position="192"/>
    </location>
</feature>
<comment type="caution">
    <text evidence="2">The sequence shown here is derived from an EMBL/GenBank/DDBJ whole genome shotgun (WGS) entry which is preliminary data.</text>
</comment>
<protein>
    <submittedName>
        <fullName evidence="2">Myb-like protein x</fullName>
    </submittedName>
</protein>